<dbReference type="AlphaFoldDB" id="A0A0L7QQF9"/>
<accession>A0A0L7QQF9</accession>
<name>A0A0L7QQF9_9HYME</name>
<evidence type="ECO:0000313" key="2">
    <source>
        <dbReference type="EMBL" id="KOC60852.1"/>
    </source>
</evidence>
<keyword evidence="1" id="KW-0472">Membrane</keyword>
<sequence length="154" mass="16123">MSATGGCGGVCTILQKLGLQPVTKCSLVKFYAPAFGVASYSALSLNVMNPGLAVRIFPKKDITNFLLGSALLGTGSYIYTRDHMKNAPPSVRVLYSAAGAVLLSFGSILVWAVLRTFLPANPTLCTIVGIGSGLTFVKVGSSYLSFVDGQIPKK</sequence>
<dbReference type="PANTHER" id="PTHR38640:SF1">
    <property type="entry name" value="GEO09659P1"/>
    <property type="match status" value="1"/>
</dbReference>
<feature type="transmembrane region" description="Helical" evidence="1">
    <location>
        <begin position="92"/>
        <end position="114"/>
    </location>
</feature>
<dbReference type="OrthoDB" id="5915502at2759"/>
<gene>
    <name evidence="2" type="ORF">WH47_05630</name>
</gene>
<keyword evidence="3" id="KW-1185">Reference proteome</keyword>
<feature type="transmembrane region" description="Helical" evidence="1">
    <location>
        <begin position="62"/>
        <end position="80"/>
    </location>
</feature>
<evidence type="ECO:0000313" key="3">
    <source>
        <dbReference type="Proteomes" id="UP000053825"/>
    </source>
</evidence>
<dbReference type="PANTHER" id="PTHR38640">
    <property type="entry name" value="GEO09659P1"/>
    <property type="match status" value="1"/>
</dbReference>
<keyword evidence="1" id="KW-0812">Transmembrane</keyword>
<feature type="transmembrane region" description="Helical" evidence="1">
    <location>
        <begin position="126"/>
        <end position="146"/>
    </location>
</feature>
<proteinExistence type="predicted"/>
<organism evidence="2 3">
    <name type="scientific">Habropoda laboriosa</name>
    <dbReference type="NCBI Taxonomy" id="597456"/>
    <lineage>
        <taxon>Eukaryota</taxon>
        <taxon>Metazoa</taxon>
        <taxon>Ecdysozoa</taxon>
        <taxon>Arthropoda</taxon>
        <taxon>Hexapoda</taxon>
        <taxon>Insecta</taxon>
        <taxon>Pterygota</taxon>
        <taxon>Neoptera</taxon>
        <taxon>Endopterygota</taxon>
        <taxon>Hymenoptera</taxon>
        <taxon>Apocrita</taxon>
        <taxon>Aculeata</taxon>
        <taxon>Apoidea</taxon>
        <taxon>Anthophila</taxon>
        <taxon>Apidae</taxon>
        <taxon>Habropoda</taxon>
    </lineage>
</organism>
<evidence type="ECO:0000256" key="1">
    <source>
        <dbReference type="SAM" id="Phobius"/>
    </source>
</evidence>
<dbReference type="EMBL" id="KQ414786">
    <property type="protein sequence ID" value="KOC60852.1"/>
    <property type="molecule type" value="Genomic_DNA"/>
</dbReference>
<reference evidence="2 3" key="1">
    <citation type="submission" date="2015-07" db="EMBL/GenBank/DDBJ databases">
        <title>The genome of Habropoda laboriosa.</title>
        <authorList>
            <person name="Pan H."/>
            <person name="Kapheim K."/>
        </authorList>
    </citation>
    <scope>NUCLEOTIDE SEQUENCE [LARGE SCALE GENOMIC DNA]</scope>
    <source>
        <strain evidence="2">0110345459</strain>
    </source>
</reference>
<protein>
    <submittedName>
        <fullName evidence="2">Uncharacterized protein</fullName>
    </submittedName>
</protein>
<keyword evidence="1" id="KW-1133">Transmembrane helix</keyword>
<dbReference type="Proteomes" id="UP000053825">
    <property type="component" value="Unassembled WGS sequence"/>
</dbReference>